<dbReference type="PANTHER" id="PTHR35788">
    <property type="entry name" value="EXPORTED PROTEIN-RELATED"/>
    <property type="match status" value="1"/>
</dbReference>
<keyword evidence="1" id="KW-0812">Transmembrane</keyword>
<dbReference type="RefSeq" id="WP_231910292.1">
    <property type="nucleotide sequence ID" value="NZ_CP009211.1"/>
</dbReference>
<name>A0A240APC8_9CORY</name>
<dbReference type="PANTHER" id="PTHR35788:SF1">
    <property type="entry name" value="EXPORTED PROTEIN"/>
    <property type="match status" value="1"/>
</dbReference>
<protein>
    <submittedName>
        <fullName evidence="3">Putative secreted protein</fullName>
    </submittedName>
</protein>
<evidence type="ECO:0000313" key="4">
    <source>
        <dbReference type="Proteomes" id="UP000215374"/>
    </source>
</evidence>
<organism evidence="3 4">
    <name type="scientific">Corynebacterium imitans</name>
    <dbReference type="NCBI Taxonomy" id="156978"/>
    <lineage>
        <taxon>Bacteria</taxon>
        <taxon>Bacillati</taxon>
        <taxon>Actinomycetota</taxon>
        <taxon>Actinomycetes</taxon>
        <taxon>Mycobacteriales</taxon>
        <taxon>Corynebacteriaceae</taxon>
        <taxon>Corynebacterium</taxon>
    </lineage>
</organism>
<sequence>MSTSHRQKSRGRAGTIALGTVLGLLAVVLAIYLADLALNRGNVPRGTTVGGVAIGGMSPDEASEHLKEELGGVAGTPVEISAAGKRAQLVPANAGLDIDWQGTVDAAGIQSANPIPRLVGLFRTHEVEAQSSVDEAKLRPELARVQDELYLAPKDGSIHIEGGKAEVKDPELGQEVNPGTLREAVTSNWLDPEGVEITPDPVQPAINDEVIKEAMDGPVKTALSGPLTVNGREDATAEIPAARIGEVVEFPNVEGAIVPKVHRDVAGAILGETLVATQVEMHNARVLEGGGVEPSTDGIAVDWDATFAGFEDRLLRDGERTWDADYKPVPADFTTEEAENATFDQEVSSFSTGGFSGASGTNIALVAQTVNGAIVNPGETFSLNGYTGPRGTAQGYVESGIIINGRSGMAVGGGISQFATTLYNAAYFGGMTDIAHTPHSYYISRYPAGREATVYEGAIDLQFRNDSPTPVRIQTGVSGGEITVRLMGVKHVNVESSNGGRWAQTQPNTINAAGEGCIPSGGAPGFTTSDTRSIYDLSGNLIDQETQTTVYDPEPIVKCG</sequence>
<evidence type="ECO:0000259" key="2">
    <source>
        <dbReference type="Pfam" id="PF12229"/>
    </source>
</evidence>
<evidence type="ECO:0000256" key="1">
    <source>
        <dbReference type="SAM" id="Phobius"/>
    </source>
</evidence>
<dbReference type="InterPro" id="IPR022029">
    <property type="entry name" value="YoaR-like_PG-bd"/>
</dbReference>
<dbReference type="Pfam" id="PF12229">
    <property type="entry name" value="PG_binding_4"/>
    <property type="match status" value="1"/>
</dbReference>
<gene>
    <name evidence="3" type="ORF">SAMEA4535761_02225</name>
</gene>
<proteinExistence type="predicted"/>
<keyword evidence="1" id="KW-1133">Transmembrane helix</keyword>
<accession>A0A240APC8</accession>
<evidence type="ECO:0000313" key="3">
    <source>
        <dbReference type="EMBL" id="SNV84703.1"/>
    </source>
</evidence>
<dbReference type="Proteomes" id="UP000215374">
    <property type="component" value="Chromosome 1"/>
</dbReference>
<feature type="domain" description="YoaR-like putative peptidoglycan binding" evidence="2">
    <location>
        <begin position="122"/>
        <end position="188"/>
    </location>
</feature>
<keyword evidence="1" id="KW-0472">Membrane</keyword>
<dbReference type="AlphaFoldDB" id="A0A240APC8"/>
<dbReference type="InterPro" id="IPR052913">
    <property type="entry name" value="Glycopeptide_resist_protein"/>
</dbReference>
<dbReference type="EMBL" id="LT906467">
    <property type="protein sequence ID" value="SNV84703.1"/>
    <property type="molecule type" value="Genomic_DNA"/>
</dbReference>
<dbReference type="Pfam" id="PF04294">
    <property type="entry name" value="VanW"/>
    <property type="match status" value="1"/>
</dbReference>
<reference evidence="3 4" key="1">
    <citation type="submission" date="2017-06" db="EMBL/GenBank/DDBJ databases">
        <authorList>
            <consortium name="Pathogen Informatics"/>
        </authorList>
    </citation>
    <scope>NUCLEOTIDE SEQUENCE [LARGE SCALE GENOMIC DNA]</scope>
    <source>
        <strain evidence="3 4">NCTC13015</strain>
    </source>
</reference>
<dbReference type="InterPro" id="IPR007391">
    <property type="entry name" value="Vancomycin_resist_VanW"/>
</dbReference>
<feature type="transmembrane region" description="Helical" evidence="1">
    <location>
        <begin position="12"/>
        <end position="34"/>
    </location>
</feature>